<evidence type="ECO:0000313" key="3">
    <source>
        <dbReference type="EMBL" id="QZN98545.1"/>
    </source>
</evidence>
<keyword evidence="1" id="KW-0175">Coiled coil</keyword>
<protein>
    <submittedName>
        <fullName evidence="3">Uncharacterized protein</fullName>
    </submittedName>
</protein>
<dbReference type="AlphaFoldDB" id="A0A9E6UL41"/>
<name>A0A9E6UL41_9HYPH</name>
<dbReference type="RefSeq" id="WP_261401477.1">
    <property type="nucleotide sequence ID" value="NZ_CP081869.1"/>
</dbReference>
<feature type="coiled-coil region" evidence="1">
    <location>
        <begin position="12"/>
        <end position="84"/>
    </location>
</feature>
<evidence type="ECO:0000256" key="2">
    <source>
        <dbReference type="SAM" id="MobiDB-lite"/>
    </source>
</evidence>
<evidence type="ECO:0000256" key="1">
    <source>
        <dbReference type="SAM" id="Coils"/>
    </source>
</evidence>
<accession>A0A9E6UL41</accession>
<organism evidence="3 4">
    <name type="scientific">Chenggangzhangella methanolivorans</name>
    <dbReference type="NCBI Taxonomy" id="1437009"/>
    <lineage>
        <taxon>Bacteria</taxon>
        <taxon>Pseudomonadati</taxon>
        <taxon>Pseudomonadota</taxon>
        <taxon>Alphaproteobacteria</taxon>
        <taxon>Hyphomicrobiales</taxon>
        <taxon>Methylopilaceae</taxon>
        <taxon>Chenggangzhangella</taxon>
    </lineage>
</organism>
<feature type="region of interest" description="Disordered" evidence="2">
    <location>
        <begin position="428"/>
        <end position="456"/>
    </location>
</feature>
<evidence type="ECO:0000313" key="4">
    <source>
        <dbReference type="Proteomes" id="UP000825701"/>
    </source>
</evidence>
<keyword evidence="4" id="KW-1185">Reference proteome</keyword>
<dbReference type="EMBL" id="CP081869">
    <property type="protein sequence ID" value="QZN98545.1"/>
    <property type="molecule type" value="Genomic_DNA"/>
</dbReference>
<dbReference type="Proteomes" id="UP000825701">
    <property type="component" value="Chromosome"/>
</dbReference>
<feature type="region of interest" description="Disordered" evidence="2">
    <location>
        <begin position="323"/>
        <end position="353"/>
    </location>
</feature>
<proteinExistence type="predicted"/>
<sequence length="456" mass="48894">MARKLIDRLTGKQSAEDVIRGLEKTKADLEAKLPSLEAAKAAALDERREALISGVEAGHAANRARQAEDDLAAVADALAEVERRLTDAVARRDAEAAQAEREAVAKGLEDSAKAIVAAAKDMAAAVEAVAKAHARMQLAVSAKAAPQVMANRESLSPVQFADGVLLEALVAALPDIGVRADLYPAHYTRERTVEGRSAADAGAAAAERLRDIATEVRDGHAGALAEWRASGPRIHASEPPAIPVHPSACFSYVDHHGQARRVTPLDCYLPEPVAVAAVAKGLAEDAPSIATQTARNQWERKREATPAENLFDRVEGHRSRRRFTGARGGRGRAPADFRARRGSRRPRRARAEGGLMDCEAPATRADLETMVADARRVAPLNVPQDAVDRLVASGASPTRARARLFEMVWGHSVAKPGRPWPRISWEAAPDEQPHAFPASGRDHREPCAAPRRARCG</sequence>
<reference evidence="3" key="1">
    <citation type="submission" date="2021-08" db="EMBL/GenBank/DDBJ databases">
        <authorList>
            <person name="Zhang H."/>
            <person name="Xu M."/>
            <person name="Yu Z."/>
            <person name="Yang L."/>
            <person name="Cai Y."/>
        </authorList>
    </citation>
    <scope>NUCLEOTIDE SEQUENCE</scope>
    <source>
        <strain evidence="3">CHL1</strain>
    </source>
</reference>
<dbReference type="KEGG" id="cmet:K6K41_16035"/>
<gene>
    <name evidence="3" type="ORF">K6K41_16035</name>
</gene>